<dbReference type="InterPro" id="IPR045863">
    <property type="entry name" value="CorA_TM1_TM2"/>
</dbReference>
<dbReference type="InterPro" id="IPR045861">
    <property type="entry name" value="CorA_cytoplasmic_dom"/>
</dbReference>
<keyword evidence="7" id="KW-0862">Zinc</keyword>
<dbReference type="Pfam" id="PF01544">
    <property type="entry name" value="CorA"/>
    <property type="match status" value="1"/>
</dbReference>
<keyword evidence="6 11" id="KW-0812">Transmembrane</keyword>
<name>A0A917Q1B9_9PSED</name>
<comment type="subcellular location">
    <subcellularLocation>
        <location evidence="1">Cell membrane</location>
        <topology evidence="1">Multi-pass membrane protein</topology>
    </subcellularLocation>
</comment>
<feature type="transmembrane region" description="Helical" evidence="11">
    <location>
        <begin position="271"/>
        <end position="295"/>
    </location>
</feature>
<evidence type="ECO:0000256" key="9">
    <source>
        <dbReference type="ARBA" id="ARBA00023065"/>
    </source>
</evidence>
<accession>A0A917Q1B9</accession>
<evidence type="ECO:0000256" key="1">
    <source>
        <dbReference type="ARBA" id="ARBA00004651"/>
    </source>
</evidence>
<evidence type="ECO:0000256" key="2">
    <source>
        <dbReference type="ARBA" id="ARBA00009765"/>
    </source>
</evidence>
<dbReference type="Gene3D" id="3.30.460.20">
    <property type="entry name" value="CorA soluble domain-like"/>
    <property type="match status" value="1"/>
</dbReference>
<proteinExistence type="inferred from homology"/>
<evidence type="ECO:0000313" key="13">
    <source>
        <dbReference type="Proteomes" id="UP000635983"/>
    </source>
</evidence>
<feature type="transmembrane region" description="Helical" evidence="11">
    <location>
        <begin position="307"/>
        <end position="328"/>
    </location>
</feature>
<keyword evidence="4" id="KW-1003">Cell membrane</keyword>
<keyword evidence="10 11" id="KW-0472">Membrane</keyword>
<evidence type="ECO:0000256" key="10">
    <source>
        <dbReference type="ARBA" id="ARBA00023136"/>
    </source>
</evidence>
<dbReference type="PANTHER" id="PTHR46494:SF3">
    <property type="entry name" value="ZINC TRANSPORT PROTEIN ZNTB"/>
    <property type="match status" value="1"/>
</dbReference>
<comment type="similarity">
    <text evidence="2">Belongs to the CorA metal ion transporter (MIT) (TC 1.A.35) family.</text>
</comment>
<keyword evidence="9" id="KW-0406">Ion transport</keyword>
<dbReference type="PANTHER" id="PTHR46494">
    <property type="entry name" value="CORA FAMILY METAL ION TRANSPORTER (EUROFUNG)"/>
    <property type="match status" value="1"/>
</dbReference>
<dbReference type="GO" id="GO:0015087">
    <property type="term" value="F:cobalt ion transmembrane transporter activity"/>
    <property type="evidence" value="ECO:0007669"/>
    <property type="project" value="TreeGrafter"/>
</dbReference>
<evidence type="ECO:0000313" key="12">
    <source>
        <dbReference type="EMBL" id="GGK06060.1"/>
    </source>
</evidence>
<comment type="caution">
    <text evidence="12">The sequence shown here is derived from an EMBL/GenBank/DDBJ whole genome shotgun (WGS) entry which is preliminary data.</text>
</comment>
<organism evidence="12 13">
    <name type="scientific">Pseudomonas matsuisoli</name>
    <dbReference type="NCBI Taxonomy" id="1515666"/>
    <lineage>
        <taxon>Bacteria</taxon>
        <taxon>Pseudomonadati</taxon>
        <taxon>Pseudomonadota</taxon>
        <taxon>Gammaproteobacteria</taxon>
        <taxon>Pseudomonadales</taxon>
        <taxon>Pseudomonadaceae</taxon>
        <taxon>Pseudomonas</taxon>
    </lineage>
</organism>
<evidence type="ECO:0000256" key="5">
    <source>
        <dbReference type="ARBA" id="ARBA00022519"/>
    </source>
</evidence>
<reference evidence="12" key="1">
    <citation type="journal article" date="2014" name="Int. J. Syst. Evol. Microbiol.">
        <title>Complete genome sequence of Corynebacterium casei LMG S-19264T (=DSM 44701T), isolated from a smear-ripened cheese.</title>
        <authorList>
            <consortium name="US DOE Joint Genome Institute (JGI-PGF)"/>
            <person name="Walter F."/>
            <person name="Albersmeier A."/>
            <person name="Kalinowski J."/>
            <person name="Ruckert C."/>
        </authorList>
    </citation>
    <scope>NUCLEOTIDE SEQUENCE</scope>
    <source>
        <strain evidence="12">JCM 30078</strain>
    </source>
</reference>
<evidence type="ECO:0000256" key="6">
    <source>
        <dbReference type="ARBA" id="ARBA00022692"/>
    </source>
</evidence>
<keyword evidence="8 11" id="KW-1133">Transmembrane helix</keyword>
<dbReference type="Proteomes" id="UP000635983">
    <property type="component" value="Unassembled WGS sequence"/>
</dbReference>
<keyword evidence="5" id="KW-0997">Cell inner membrane</keyword>
<reference evidence="12" key="2">
    <citation type="submission" date="2020-09" db="EMBL/GenBank/DDBJ databases">
        <authorList>
            <person name="Sun Q."/>
            <person name="Ohkuma M."/>
        </authorList>
    </citation>
    <scope>NUCLEOTIDE SEQUENCE</scope>
    <source>
        <strain evidence="12">JCM 30078</strain>
    </source>
</reference>
<protein>
    <submittedName>
        <fullName evidence="12">Transporter</fullName>
    </submittedName>
</protein>
<keyword evidence="3" id="KW-0813">Transport</keyword>
<dbReference type="CDD" id="cd12833">
    <property type="entry name" value="ZntB-like_1"/>
    <property type="match status" value="1"/>
</dbReference>
<dbReference type="Gene3D" id="1.20.58.340">
    <property type="entry name" value="Magnesium transport protein CorA, transmembrane region"/>
    <property type="match status" value="2"/>
</dbReference>
<dbReference type="RefSeq" id="WP_188985023.1">
    <property type="nucleotide sequence ID" value="NZ_BMPO01000009.1"/>
</dbReference>
<evidence type="ECO:0000256" key="3">
    <source>
        <dbReference type="ARBA" id="ARBA00022448"/>
    </source>
</evidence>
<dbReference type="GO" id="GO:0000287">
    <property type="term" value="F:magnesium ion binding"/>
    <property type="evidence" value="ECO:0007669"/>
    <property type="project" value="TreeGrafter"/>
</dbReference>
<dbReference type="SUPFAM" id="SSF143865">
    <property type="entry name" value="CorA soluble domain-like"/>
    <property type="match status" value="1"/>
</dbReference>
<sequence>MVDEEAGEKGLVLGFLLDGKGGGRRISRAELDSLEAGPEEDLWLHWDRSHPEAQAWLRERSDLSEFTCDLLLEEETRPRLLPSGDQGVLLFLRGVNLNPGADPEDMVSLRVHGDSRRVISLRLRPLRAIDQIRQDIERGEGPRNSSELLLQMAFYLTSRVDELNDALSIQLDALEERLDMDEQALPDHGELLLIRRRAAGLKRYLAPQREIFAQLARQRFEWFSTDDAAYWNELHNSLTRNLEELEMSRERVAQLESLEQRRLGERTNKTMFLLTIVTVFFLPLSFFTGLLGINVGGMPGADNPQGFLWACALSALIAVGQWLVFRWLRWL</sequence>
<dbReference type="GO" id="GO:0015095">
    <property type="term" value="F:magnesium ion transmembrane transporter activity"/>
    <property type="evidence" value="ECO:0007669"/>
    <property type="project" value="TreeGrafter"/>
</dbReference>
<evidence type="ECO:0000256" key="4">
    <source>
        <dbReference type="ARBA" id="ARBA00022475"/>
    </source>
</evidence>
<dbReference type="EMBL" id="BMPO01000009">
    <property type="protein sequence ID" value="GGK06060.1"/>
    <property type="molecule type" value="Genomic_DNA"/>
</dbReference>
<dbReference type="InterPro" id="IPR002523">
    <property type="entry name" value="MgTranspt_CorA/ZnTranspt_ZntB"/>
</dbReference>
<dbReference type="AlphaFoldDB" id="A0A917Q1B9"/>
<dbReference type="GO" id="GO:0005886">
    <property type="term" value="C:plasma membrane"/>
    <property type="evidence" value="ECO:0007669"/>
    <property type="project" value="UniProtKB-SubCell"/>
</dbReference>
<evidence type="ECO:0000256" key="8">
    <source>
        <dbReference type="ARBA" id="ARBA00022989"/>
    </source>
</evidence>
<evidence type="ECO:0000256" key="7">
    <source>
        <dbReference type="ARBA" id="ARBA00022833"/>
    </source>
</evidence>
<keyword evidence="13" id="KW-1185">Reference proteome</keyword>
<dbReference type="SUPFAM" id="SSF144083">
    <property type="entry name" value="Magnesium transport protein CorA, transmembrane region"/>
    <property type="match status" value="1"/>
</dbReference>
<gene>
    <name evidence="12" type="primary">cmaX</name>
    <name evidence="12" type="ORF">GCM10009304_35090</name>
</gene>
<evidence type="ECO:0000256" key="11">
    <source>
        <dbReference type="SAM" id="Phobius"/>
    </source>
</evidence>
<dbReference type="GO" id="GO:0050897">
    <property type="term" value="F:cobalt ion binding"/>
    <property type="evidence" value="ECO:0007669"/>
    <property type="project" value="TreeGrafter"/>
</dbReference>